<reference evidence="1 2" key="1">
    <citation type="submission" date="2013-08" db="EMBL/GenBank/DDBJ databases">
        <authorList>
            <person name="Weinstock G."/>
            <person name="Sodergren E."/>
            <person name="Wylie T."/>
            <person name="Fulton L."/>
            <person name="Fulton R."/>
            <person name="Fronick C."/>
            <person name="O'Laughlin M."/>
            <person name="Godfrey J."/>
            <person name="Miner T."/>
            <person name="Herter B."/>
            <person name="Appelbaum E."/>
            <person name="Cordes M."/>
            <person name="Lek S."/>
            <person name="Wollam A."/>
            <person name="Pepin K.H."/>
            <person name="Palsikar V.B."/>
            <person name="Mitreva M."/>
            <person name="Wilson R.K."/>
        </authorList>
    </citation>
    <scope>NUCLEOTIDE SEQUENCE [LARGE SCALE GENOMIC DNA]</scope>
    <source>
        <strain evidence="1 2">ATCC 15930</strain>
    </source>
</reference>
<dbReference type="RefSeq" id="WP_018967280.1">
    <property type="nucleotide sequence ID" value="NZ_KB899214.1"/>
</dbReference>
<keyword evidence="2" id="KW-1185">Reference proteome</keyword>
<dbReference type="EMBL" id="JNGW01000070">
    <property type="protein sequence ID" value="KDR52235.1"/>
    <property type="molecule type" value="Genomic_DNA"/>
</dbReference>
<dbReference type="eggNOG" id="ENOG5031ZXB">
    <property type="taxonomic scope" value="Bacteria"/>
</dbReference>
<evidence type="ECO:0000313" key="1">
    <source>
        <dbReference type="EMBL" id="KDR52235.1"/>
    </source>
</evidence>
<accession>A0A069QHI5</accession>
<proteinExistence type="predicted"/>
<organism evidence="1 2">
    <name type="scientific">Hoylesella loescheii DSM 19665 = JCM 12249 = ATCC 15930</name>
    <dbReference type="NCBI Taxonomy" id="1122985"/>
    <lineage>
        <taxon>Bacteria</taxon>
        <taxon>Pseudomonadati</taxon>
        <taxon>Bacteroidota</taxon>
        <taxon>Bacteroidia</taxon>
        <taxon>Bacteroidales</taxon>
        <taxon>Prevotellaceae</taxon>
        <taxon>Hoylesella</taxon>
    </lineage>
</organism>
<dbReference type="PATRIC" id="fig|1122985.7.peg.1731"/>
<sequence length="93" mass="10769">MENETIQTPSYTSLTQIRARKETLKQQIDEEEDKVKVLWDKLFHPNDSANASPSKRFTDMVQTGAGVVDVLILGWKLYRKFSGKPLFRLKGWL</sequence>
<name>A0A069QHI5_HOYLO</name>
<comment type="caution">
    <text evidence="1">The sequence shown here is derived from an EMBL/GenBank/DDBJ whole genome shotgun (WGS) entry which is preliminary data.</text>
</comment>
<dbReference type="Proteomes" id="UP000027442">
    <property type="component" value="Unassembled WGS sequence"/>
</dbReference>
<dbReference type="AlphaFoldDB" id="A0A069QHI5"/>
<gene>
    <name evidence="1" type="ORF">HMPREF1991_01665</name>
</gene>
<protein>
    <submittedName>
        <fullName evidence="1">Uncharacterized protein</fullName>
    </submittedName>
</protein>
<dbReference type="HOGENOM" id="CLU_182263_0_0_10"/>
<evidence type="ECO:0000313" key="2">
    <source>
        <dbReference type="Proteomes" id="UP000027442"/>
    </source>
</evidence>